<protein>
    <submittedName>
        <fullName evidence="2">Uncharacterized protein</fullName>
    </submittedName>
</protein>
<gene>
    <name evidence="2" type="ORF">GCM10023214_42240</name>
</gene>
<evidence type="ECO:0000256" key="1">
    <source>
        <dbReference type="SAM" id="Phobius"/>
    </source>
</evidence>
<keyword evidence="1" id="KW-0812">Transmembrane</keyword>
<keyword evidence="1" id="KW-1133">Transmembrane helix</keyword>
<proteinExistence type="predicted"/>
<feature type="transmembrane region" description="Helical" evidence="1">
    <location>
        <begin position="37"/>
        <end position="55"/>
    </location>
</feature>
<dbReference type="EMBL" id="BAABIB010000078">
    <property type="protein sequence ID" value="GAA5167666.1"/>
    <property type="molecule type" value="Genomic_DNA"/>
</dbReference>
<name>A0ABP9QUI6_9PSEU</name>
<evidence type="ECO:0000313" key="3">
    <source>
        <dbReference type="Proteomes" id="UP001500192"/>
    </source>
</evidence>
<keyword evidence="1" id="KW-0472">Membrane</keyword>
<feature type="transmembrane region" description="Helical" evidence="1">
    <location>
        <begin position="67"/>
        <end position="89"/>
    </location>
</feature>
<reference evidence="3" key="1">
    <citation type="journal article" date="2019" name="Int. J. Syst. Evol. Microbiol.">
        <title>The Global Catalogue of Microorganisms (GCM) 10K type strain sequencing project: providing services to taxonomists for standard genome sequencing and annotation.</title>
        <authorList>
            <consortium name="The Broad Institute Genomics Platform"/>
            <consortium name="The Broad Institute Genome Sequencing Center for Infectious Disease"/>
            <person name="Wu L."/>
            <person name="Ma J."/>
        </authorList>
    </citation>
    <scope>NUCLEOTIDE SEQUENCE [LARGE SCALE GENOMIC DNA]</scope>
    <source>
        <strain evidence="3">JCM 18054</strain>
    </source>
</reference>
<evidence type="ECO:0000313" key="2">
    <source>
        <dbReference type="EMBL" id="GAA5167666.1"/>
    </source>
</evidence>
<keyword evidence="3" id="KW-1185">Reference proteome</keyword>
<sequence>MALAGFALCVALLVVDVVALAGDAFGAFGWHAGEYTYTFVAITLAAILAGCLLKLARPPWPSFGTGLILGATLGAVALAAVGALLLIGLSQWSSAAAVSGIPASRG</sequence>
<accession>A0ABP9QUI6</accession>
<dbReference type="Proteomes" id="UP001500192">
    <property type="component" value="Unassembled WGS sequence"/>
</dbReference>
<organism evidence="2 3">
    <name type="scientific">Amycolatopsis dongchuanensis</name>
    <dbReference type="NCBI Taxonomy" id="1070866"/>
    <lineage>
        <taxon>Bacteria</taxon>
        <taxon>Bacillati</taxon>
        <taxon>Actinomycetota</taxon>
        <taxon>Actinomycetes</taxon>
        <taxon>Pseudonocardiales</taxon>
        <taxon>Pseudonocardiaceae</taxon>
        <taxon>Amycolatopsis</taxon>
    </lineage>
</organism>
<comment type="caution">
    <text evidence="2">The sequence shown here is derived from an EMBL/GenBank/DDBJ whole genome shotgun (WGS) entry which is preliminary data.</text>
</comment>